<evidence type="ECO:0000313" key="2">
    <source>
        <dbReference type="EMBL" id="AWH86737.1"/>
    </source>
</evidence>
<sequence length="134" mass="14700">MKIILIFCCLLTLVGCNEVADLNVPGTYKQDKSITVQGKTATTPEELTLLDDHTFTLAPKGNASNGISGKWEVKETVDGPENSGGSEAQAIVRFTYNGKTTIGELKANIFEFRSPYGFHPDVFEYVLYVKTDDT</sequence>
<proteinExistence type="predicted"/>
<gene>
    <name evidence="2" type="ORF">HYN59_17200</name>
</gene>
<protein>
    <recommendedName>
        <fullName evidence="4">Lipocalin-like domain-containing protein</fullName>
    </recommendedName>
</protein>
<dbReference type="Proteomes" id="UP000244929">
    <property type="component" value="Chromosome"/>
</dbReference>
<dbReference type="KEGG" id="falb:HYN59_17200"/>
<keyword evidence="3" id="KW-1185">Reference proteome</keyword>
<feature type="signal peptide" evidence="1">
    <location>
        <begin position="1"/>
        <end position="20"/>
    </location>
</feature>
<evidence type="ECO:0000313" key="3">
    <source>
        <dbReference type="Proteomes" id="UP000244929"/>
    </source>
</evidence>
<reference evidence="2 3" key="1">
    <citation type="submission" date="2018-04" db="EMBL/GenBank/DDBJ databases">
        <title>Genome sequencing of Flavobacterium sp. HYN0059.</title>
        <authorList>
            <person name="Yi H."/>
            <person name="Baek C."/>
        </authorList>
    </citation>
    <scope>NUCLEOTIDE SEQUENCE [LARGE SCALE GENOMIC DNA]</scope>
    <source>
        <strain evidence="2 3">HYN0059</strain>
    </source>
</reference>
<evidence type="ECO:0000256" key="1">
    <source>
        <dbReference type="SAM" id="SignalP"/>
    </source>
</evidence>
<feature type="chain" id="PRO_5015578290" description="Lipocalin-like domain-containing protein" evidence="1">
    <location>
        <begin position="21"/>
        <end position="134"/>
    </location>
</feature>
<organism evidence="2 3">
    <name type="scientific">Flavobacterium album</name>
    <dbReference type="NCBI Taxonomy" id="2175091"/>
    <lineage>
        <taxon>Bacteria</taxon>
        <taxon>Pseudomonadati</taxon>
        <taxon>Bacteroidota</taxon>
        <taxon>Flavobacteriia</taxon>
        <taxon>Flavobacteriales</taxon>
        <taxon>Flavobacteriaceae</taxon>
        <taxon>Flavobacterium</taxon>
    </lineage>
</organism>
<dbReference type="AlphaFoldDB" id="A0A2S1R291"/>
<evidence type="ECO:0008006" key="4">
    <source>
        <dbReference type="Google" id="ProtNLM"/>
    </source>
</evidence>
<name>A0A2S1R291_9FLAO</name>
<dbReference type="PROSITE" id="PS51257">
    <property type="entry name" value="PROKAR_LIPOPROTEIN"/>
    <property type="match status" value="1"/>
</dbReference>
<accession>A0A2S1R291</accession>
<dbReference type="EMBL" id="CP029186">
    <property type="protein sequence ID" value="AWH86737.1"/>
    <property type="molecule type" value="Genomic_DNA"/>
</dbReference>
<dbReference type="RefSeq" id="WP_108779459.1">
    <property type="nucleotide sequence ID" value="NZ_CP029186.1"/>
</dbReference>
<keyword evidence="1" id="KW-0732">Signal</keyword>